<comment type="caution">
    <text evidence="1">The sequence shown here is derived from an EMBL/GenBank/DDBJ whole genome shotgun (WGS) entry which is preliminary data.</text>
</comment>
<dbReference type="EMBL" id="JAYMRU010000044">
    <property type="protein sequence ID" value="MEM5405580.1"/>
    <property type="molecule type" value="Genomic_DNA"/>
</dbReference>
<reference evidence="1" key="1">
    <citation type="submission" date="2024-01" db="EMBL/GenBank/DDBJ databases">
        <title>The diversity of rhizobia nodulating Mimosa spp. in eleven states of Brazil covering several biomes is determined by host plant, location, and edaphic factors.</title>
        <authorList>
            <person name="Rouws L."/>
            <person name="Barauna A."/>
            <person name="Beukes C."/>
            <person name="De Faria S.M."/>
            <person name="Gross E."/>
            <person name="Dos Reis Junior F.B."/>
            <person name="Simon M."/>
            <person name="Maluk M."/>
            <person name="Odee D.W."/>
            <person name="Kenicer G."/>
            <person name="Young J.P.W."/>
            <person name="Reis V.M."/>
            <person name="Zilli J."/>
            <person name="James E.K."/>
        </authorList>
    </citation>
    <scope>NUCLEOTIDE SEQUENCE</scope>
    <source>
        <strain evidence="1">JPY452</strain>
    </source>
</reference>
<sequence>MASYYLQQGYDAQSTTNEVNRHRPGRIPYQADDIRQFRQNQNAASVLGGLPQRGRGQSGQSHVPRASINQPTVAPTLDQQITQLQDERSYLANVDGRIDRRIAELQDQLRNPAPPPQSAPAGSGGPAASALTHYSQADLTRELIARRNPQDFAGAPLPSGIDSRATGSTYDSRYSDASGQLPPSSLASSSRAPATVTNSSREGRQVAAAPYPPPSQRSRSSATTVKPINCSHKPGGVVNTDTFVGCDVTDDELKQGDKKALYRVAMRKSRYQKAQKLGVTTTGAARLAEKDALAAAQGFTSRQAADRAARDALAAAQGFPSRQAAERAARDARAAAKGFPSRQAADRAARDAWAAAKGFPSRQAAERAARDAWAAAKGFPSRQAAERAARDVRAARQLGSEATRADLARIQAGERALAEREGMSVNEIRLRRLQANPASPLPPVAPSRARPTVALANPQEARTRSWNIGDRFTIPWQNGQTRLFEVTRNRLGGEEISQGDFHEILRGG</sequence>
<accession>A0ACC6RV06</accession>
<evidence type="ECO:0000313" key="1">
    <source>
        <dbReference type="EMBL" id="MEM5405580.1"/>
    </source>
</evidence>
<gene>
    <name evidence="1" type="ORF">VSR83_37200</name>
</gene>
<dbReference type="Proteomes" id="UP001392318">
    <property type="component" value="Unassembled WGS sequence"/>
</dbReference>
<organism evidence="1 2">
    <name type="scientific">Paraburkholderia unamae</name>
    <dbReference type="NCBI Taxonomy" id="219649"/>
    <lineage>
        <taxon>Bacteria</taxon>
        <taxon>Pseudomonadati</taxon>
        <taxon>Pseudomonadota</taxon>
        <taxon>Betaproteobacteria</taxon>
        <taxon>Burkholderiales</taxon>
        <taxon>Burkholderiaceae</taxon>
        <taxon>Paraburkholderia</taxon>
    </lineage>
</organism>
<keyword evidence="2" id="KW-1185">Reference proteome</keyword>
<protein>
    <submittedName>
        <fullName evidence="1">Uncharacterized protein</fullName>
    </submittedName>
</protein>
<proteinExistence type="predicted"/>
<name>A0ACC6RV06_9BURK</name>
<evidence type="ECO:0000313" key="2">
    <source>
        <dbReference type="Proteomes" id="UP001392318"/>
    </source>
</evidence>